<gene>
    <name evidence="6" type="ORF">DFR69_105221</name>
</gene>
<accession>A0A317NJP7</accession>
<dbReference type="PANTHER" id="PTHR48073">
    <property type="entry name" value="O-SUCCINYLBENZOATE SYNTHASE-RELATED"/>
    <property type="match status" value="1"/>
</dbReference>
<reference evidence="6 7" key="1">
    <citation type="submission" date="2018-05" db="EMBL/GenBank/DDBJ databases">
        <title>Genomic Encyclopedia of Type Strains, Phase IV (KMG-IV): sequencing the most valuable type-strain genomes for metagenomic binning, comparative biology and taxonomic classification.</title>
        <authorList>
            <person name="Goeker M."/>
        </authorList>
    </citation>
    <scope>NUCLEOTIDE SEQUENCE [LARGE SCALE GENOMIC DNA]</scope>
    <source>
        <strain evidence="6 7">DSM 44717</strain>
    </source>
</reference>
<evidence type="ECO:0000313" key="6">
    <source>
        <dbReference type="EMBL" id="PWV75147.1"/>
    </source>
</evidence>
<dbReference type="SFLD" id="SFLDS00001">
    <property type="entry name" value="Enolase"/>
    <property type="match status" value="1"/>
</dbReference>
<dbReference type="SMART" id="SM00922">
    <property type="entry name" value="MR_MLE"/>
    <property type="match status" value="1"/>
</dbReference>
<dbReference type="InterPro" id="IPR013341">
    <property type="entry name" value="Mandelate_racemase_N_dom"/>
</dbReference>
<dbReference type="Proteomes" id="UP000246410">
    <property type="component" value="Unassembled WGS sequence"/>
</dbReference>
<name>A0A317NJP7_9NOCA</name>
<keyword evidence="2" id="KW-0474">Menaquinone biosynthesis</keyword>
<dbReference type="SUPFAM" id="SSF51604">
    <property type="entry name" value="Enolase C-terminal domain-like"/>
    <property type="match status" value="1"/>
</dbReference>
<proteinExistence type="inferred from homology"/>
<dbReference type="Pfam" id="PF02746">
    <property type="entry name" value="MR_MLE_N"/>
    <property type="match status" value="1"/>
</dbReference>
<keyword evidence="7" id="KW-1185">Reference proteome</keyword>
<dbReference type="InterPro" id="IPR029017">
    <property type="entry name" value="Enolase-like_N"/>
</dbReference>
<dbReference type="PANTHER" id="PTHR48073:SF2">
    <property type="entry name" value="O-SUCCINYLBENZOATE SYNTHASE"/>
    <property type="match status" value="1"/>
</dbReference>
<dbReference type="GO" id="GO:0046872">
    <property type="term" value="F:metal ion binding"/>
    <property type="evidence" value="ECO:0007669"/>
    <property type="project" value="UniProtKB-KW"/>
</dbReference>
<dbReference type="InterPro" id="IPR029065">
    <property type="entry name" value="Enolase_C-like"/>
</dbReference>
<dbReference type="SFLD" id="SFLDG00180">
    <property type="entry name" value="muconate_cycloisomerase"/>
    <property type="match status" value="1"/>
</dbReference>
<feature type="domain" description="Mandelate racemase/muconate lactonizing enzyme C-terminal" evidence="5">
    <location>
        <begin position="136"/>
        <end position="233"/>
    </location>
</feature>
<dbReference type="GO" id="GO:0009234">
    <property type="term" value="P:menaquinone biosynthetic process"/>
    <property type="evidence" value="ECO:0007669"/>
    <property type="project" value="UniProtKB-KW"/>
</dbReference>
<evidence type="ECO:0000256" key="3">
    <source>
        <dbReference type="ARBA" id="ARBA00022723"/>
    </source>
</evidence>
<dbReference type="Gene3D" id="3.30.390.10">
    <property type="entry name" value="Enolase-like, N-terminal domain"/>
    <property type="match status" value="1"/>
</dbReference>
<evidence type="ECO:0000256" key="2">
    <source>
        <dbReference type="ARBA" id="ARBA00022428"/>
    </source>
</evidence>
<protein>
    <submittedName>
        <fullName evidence="6">L-alanine-DL-glutamate epimerase-like enolase superfamily enzyme</fullName>
    </submittedName>
</protein>
<keyword evidence="4" id="KW-0413">Isomerase</keyword>
<evidence type="ECO:0000313" key="7">
    <source>
        <dbReference type="Proteomes" id="UP000246410"/>
    </source>
</evidence>
<dbReference type="Gene3D" id="3.20.20.120">
    <property type="entry name" value="Enolase-like C-terminal domain"/>
    <property type="match status" value="1"/>
</dbReference>
<dbReference type="GO" id="GO:0016854">
    <property type="term" value="F:racemase and epimerase activity"/>
    <property type="evidence" value="ECO:0007669"/>
    <property type="project" value="UniProtKB-ARBA"/>
</dbReference>
<dbReference type="EMBL" id="QGTL01000005">
    <property type="protein sequence ID" value="PWV75147.1"/>
    <property type="molecule type" value="Genomic_DNA"/>
</dbReference>
<dbReference type="InterPro" id="IPR013342">
    <property type="entry name" value="Mandelate_racemase_C"/>
</dbReference>
<organism evidence="6 7">
    <name type="scientific">Nocardia neocaledoniensis</name>
    <dbReference type="NCBI Taxonomy" id="236511"/>
    <lineage>
        <taxon>Bacteria</taxon>
        <taxon>Bacillati</taxon>
        <taxon>Actinomycetota</taxon>
        <taxon>Actinomycetes</taxon>
        <taxon>Mycobacteriales</taxon>
        <taxon>Nocardiaceae</taxon>
        <taxon>Nocardia</taxon>
    </lineage>
</organism>
<dbReference type="InterPro" id="IPR018110">
    <property type="entry name" value="Mandel_Rmase/mucon_lact_enz_CS"/>
</dbReference>
<dbReference type="PROSITE" id="PS00909">
    <property type="entry name" value="MR_MLE_2"/>
    <property type="match status" value="1"/>
</dbReference>
<evidence type="ECO:0000256" key="1">
    <source>
        <dbReference type="ARBA" id="ARBA00008031"/>
    </source>
</evidence>
<dbReference type="InterPro" id="IPR036849">
    <property type="entry name" value="Enolase-like_C_sf"/>
</dbReference>
<dbReference type="SUPFAM" id="SSF54826">
    <property type="entry name" value="Enolase N-terminal domain-like"/>
    <property type="match status" value="1"/>
</dbReference>
<evidence type="ECO:0000259" key="5">
    <source>
        <dbReference type="SMART" id="SM00922"/>
    </source>
</evidence>
<sequence length="345" mass="35693">MKLTWTTARLELAVPLRISRAAMTGRDAVWVCLTDDGHAGYGEVVTSPRARLDTARIDATLTGIAEAITQDSDPAALRARLPRLRADFADALAVVAAVDSAVHDLLARRAGVTVGALLGLPHRDSAPTAYTIGIMPTVEAADTARRLRADGFGVLKIKAGAGDPAADLARVRAIRDAAPGAELLLDPNGGWTAEVAIGVLTAMADLGIAAVEQPVAAGDHRALGRVARAVPMPIVADEDAGTVEDLRLLPPEIAGINIKLAECGGLDAARAMIAWAERHGKHVLLGCQASSTLGIAPAVQLIGAARWIDLDGHLLLAEDPWTGLGGHDGVLRRPAAPGLGVEVRG</sequence>
<dbReference type="Pfam" id="PF13378">
    <property type="entry name" value="MR_MLE_C"/>
    <property type="match status" value="1"/>
</dbReference>
<comment type="caution">
    <text evidence="6">The sequence shown here is derived from an EMBL/GenBank/DDBJ whole genome shotgun (WGS) entry which is preliminary data.</text>
</comment>
<dbReference type="RefSeq" id="WP_208643991.1">
    <property type="nucleotide sequence ID" value="NZ_QGTL01000005.1"/>
</dbReference>
<evidence type="ECO:0000256" key="4">
    <source>
        <dbReference type="ARBA" id="ARBA00023235"/>
    </source>
</evidence>
<dbReference type="AlphaFoldDB" id="A0A317NJP7"/>
<dbReference type="GO" id="GO:0009063">
    <property type="term" value="P:amino acid catabolic process"/>
    <property type="evidence" value="ECO:0007669"/>
    <property type="project" value="InterPro"/>
</dbReference>
<comment type="similarity">
    <text evidence="1">Belongs to the mandelate racemase/muconate lactonizing enzyme family.</text>
</comment>
<keyword evidence="3" id="KW-0479">Metal-binding</keyword>